<evidence type="ECO:0000256" key="2">
    <source>
        <dbReference type="ARBA" id="ARBA00007639"/>
    </source>
</evidence>
<reference evidence="5 6" key="1">
    <citation type="journal article" date="2012" name="Stand. Genomic Sci.">
        <title>Complete genome sequence of Halopiger xanaduensis type strain (SH-6(T)).</title>
        <authorList>
            <person name="Anderson I."/>
            <person name="Tindall B.J."/>
            <person name="Rohde M."/>
            <person name="Lucas S."/>
            <person name="Han J."/>
            <person name="Lapidus A."/>
            <person name="Cheng J.F."/>
            <person name="Goodwin L."/>
            <person name="Pitluck S."/>
            <person name="Peters L."/>
            <person name="Pati A."/>
            <person name="Mikhailova N."/>
            <person name="Pagani I."/>
            <person name="Teshima H."/>
            <person name="Han C."/>
            <person name="Tapia R."/>
            <person name="Land M."/>
            <person name="Woyke T."/>
            <person name="Klenk H.P."/>
            <person name="Kyrpides N."/>
            <person name="Ivanova N."/>
        </authorList>
    </citation>
    <scope>NUCLEOTIDE SEQUENCE [LARGE SCALE GENOMIC DNA]</scope>
    <source>
        <strain evidence="6">DSM 18323 / JCM 14033 / SH-6</strain>
    </source>
</reference>
<dbReference type="STRING" id="797210.Halxa_3796"/>
<evidence type="ECO:0000256" key="1">
    <source>
        <dbReference type="ARBA" id="ARBA00004196"/>
    </source>
</evidence>
<dbReference type="PANTHER" id="PTHR30036">
    <property type="entry name" value="D-XYLOSE-BINDING PERIPLASMIC PROTEIN"/>
    <property type="match status" value="1"/>
</dbReference>
<dbReference type="OrthoDB" id="30524at2157"/>
<dbReference type="GO" id="GO:0030246">
    <property type="term" value="F:carbohydrate binding"/>
    <property type="evidence" value="ECO:0007669"/>
    <property type="project" value="TreeGrafter"/>
</dbReference>
<name>F8DCE2_HALXS</name>
<dbReference type="Gene3D" id="3.40.50.2300">
    <property type="match status" value="2"/>
</dbReference>
<organism evidence="5 6">
    <name type="scientific">Halopiger xanaduensis (strain DSM 18323 / JCM 14033 / SH-6)</name>
    <dbReference type="NCBI Taxonomy" id="797210"/>
    <lineage>
        <taxon>Archaea</taxon>
        <taxon>Methanobacteriati</taxon>
        <taxon>Methanobacteriota</taxon>
        <taxon>Stenosarchaea group</taxon>
        <taxon>Halobacteria</taxon>
        <taxon>Halobacteriales</taxon>
        <taxon>Natrialbaceae</taxon>
        <taxon>Halopiger</taxon>
    </lineage>
</organism>
<dbReference type="KEGG" id="hxa:Halxa_3796"/>
<dbReference type="InterPro" id="IPR028082">
    <property type="entry name" value="Peripla_BP_I"/>
</dbReference>
<dbReference type="AlphaFoldDB" id="F8DCE2"/>
<dbReference type="InterPro" id="IPR050555">
    <property type="entry name" value="Bact_Solute-Bind_Prot2"/>
</dbReference>
<gene>
    <name evidence="5" type="ordered locus">Halxa_3796</name>
</gene>
<dbReference type="Proteomes" id="UP000006794">
    <property type="component" value="Chromosome"/>
</dbReference>
<dbReference type="Pfam" id="PF13407">
    <property type="entry name" value="Peripla_BP_4"/>
    <property type="match status" value="1"/>
</dbReference>
<dbReference type="PANTHER" id="PTHR30036:SF7">
    <property type="entry name" value="ABC TRANSPORTER PERIPLASMIC-BINDING PROTEIN YPHF"/>
    <property type="match status" value="1"/>
</dbReference>
<dbReference type="GeneID" id="10798739"/>
<feature type="region of interest" description="Disordered" evidence="3">
    <location>
        <begin position="39"/>
        <end position="83"/>
    </location>
</feature>
<dbReference type="HOGENOM" id="CLU_709050_0_0_2"/>
<keyword evidence="6" id="KW-1185">Reference proteome</keyword>
<proteinExistence type="inferred from homology"/>
<dbReference type="EMBL" id="CP002839">
    <property type="protein sequence ID" value="AEH38402.1"/>
    <property type="molecule type" value="Genomic_DNA"/>
</dbReference>
<evidence type="ECO:0000259" key="4">
    <source>
        <dbReference type="Pfam" id="PF13407"/>
    </source>
</evidence>
<feature type="domain" description="Periplasmic binding protein" evidence="4">
    <location>
        <begin position="87"/>
        <end position="351"/>
    </location>
</feature>
<comment type="subcellular location">
    <subcellularLocation>
        <location evidence="1">Cell envelope</location>
    </subcellularLocation>
</comment>
<dbReference type="InterPro" id="IPR025997">
    <property type="entry name" value="SBP_2_dom"/>
</dbReference>
<evidence type="ECO:0000313" key="5">
    <source>
        <dbReference type="EMBL" id="AEH38402.1"/>
    </source>
</evidence>
<comment type="similarity">
    <text evidence="2">Belongs to the bacterial solute-binding protein 2 family.</text>
</comment>
<protein>
    <recommendedName>
        <fullName evidence="4">Periplasmic binding protein domain-containing protein</fullName>
    </recommendedName>
</protein>
<evidence type="ECO:0000313" key="6">
    <source>
        <dbReference type="Proteomes" id="UP000006794"/>
    </source>
</evidence>
<sequence length="389" mass="41793">MADNDGRISVRVGNGISRRQVMQQLGAIAAVGGLAGCLQRDEEGQDGGNGGDSGSDSDGAAPSYQRVDLTPPPTELDFSRDPPERDITMVCHNAAISFWDPAIGGLHDAASQLGWNATFTGPSGGFSVEEQINILENVVASEPDAIVTTVSDTEAYNSVIQDALDNDIAVLTFNTNSLREEGRQHMREEFGQALPFVGQDQYSSGYANGMALLDKLPDDASKVTIGLADPAHSGQAARASGAEDAIRQNSDIEITDRVNYTDDSNEGVSRIANHLAANPELDGMAGSDAYSWFIGQAAEEEGMAEDMVIGGFDLDQNTLDYIQQGVMNYTTGQDPYSQGYLPVHQAFAYLERGMPPKEIMTGAEIVDQETIDFALERRNWGELLEYHGV</sequence>
<accession>F8DCE2</accession>
<dbReference type="eggNOG" id="arCOG07728">
    <property type="taxonomic scope" value="Archaea"/>
</dbReference>
<dbReference type="SUPFAM" id="SSF53822">
    <property type="entry name" value="Periplasmic binding protein-like I"/>
    <property type="match status" value="1"/>
</dbReference>
<dbReference type="RefSeq" id="WP_013881289.1">
    <property type="nucleotide sequence ID" value="NC_015666.1"/>
</dbReference>
<evidence type="ECO:0000256" key="3">
    <source>
        <dbReference type="SAM" id="MobiDB-lite"/>
    </source>
</evidence>